<evidence type="ECO:0000256" key="1">
    <source>
        <dbReference type="ARBA" id="ARBA00004123"/>
    </source>
</evidence>
<dbReference type="Gene3D" id="3.30.110.20">
    <property type="entry name" value="Alba-like domain"/>
    <property type="match status" value="1"/>
</dbReference>
<dbReference type="EMBL" id="JASFZW010000008">
    <property type="protein sequence ID" value="KAK2077034.1"/>
    <property type="molecule type" value="Genomic_DNA"/>
</dbReference>
<keyword evidence="7" id="KW-1185">Reference proteome</keyword>
<protein>
    <recommendedName>
        <fullName evidence="5">DNA/RNA-binding protein Alba-like domain-containing protein</fullName>
    </recommendedName>
</protein>
<dbReference type="GO" id="GO:0005634">
    <property type="term" value="C:nucleus"/>
    <property type="evidence" value="ECO:0007669"/>
    <property type="project" value="UniProtKB-SubCell"/>
</dbReference>
<dbReference type="InterPro" id="IPR051958">
    <property type="entry name" value="Alba-like_NAB"/>
</dbReference>
<evidence type="ECO:0000313" key="6">
    <source>
        <dbReference type="EMBL" id="KAK2077034.1"/>
    </source>
</evidence>
<feature type="compositionally biased region" description="Low complexity" evidence="4">
    <location>
        <begin position="185"/>
        <end position="196"/>
    </location>
</feature>
<evidence type="ECO:0000313" key="7">
    <source>
        <dbReference type="Proteomes" id="UP001255856"/>
    </source>
</evidence>
<dbReference type="InterPro" id="IPR036882">
    <property type="entry name" value="Alba-like_dom_sf"/>
</dbReference>
<evidence type="ECO:0000259" key="5">
    <source>
        <dbReference type="Pfam" id="PF01918"/>
    </source>
</evidence>
<feature type="domain" description="DNA/RNA-binding protein Alba-like" evidence="5">
    <location>
        <begin position="33"/>
        <end position="82"/>
    </location>
</feature>
<dbReference type="Pfam" id="PF01918">
    <property type="entry name" value="Alba"/>
    <property type="match status" value="1"/>
</dbReference>
<organism evidence="6 7">
    <name type="scientific">Prototheca wickerhamii</name>
    <dbReference type="NCBI Taxonomy" id="3111"/>
    <lineage>
        <taxon>Eukaryota</taxon>
        <taxon>Viridiplantae</taxon>
        <taxon>Chlorophyta</taxon>
        <taxon>core chlorophytes</taxon>
        <taxon>Trebouxiophyceae</taxon>
        <taxon>Chlorellales</taxon>
        <taxon>Chlorellaceae</taxon>
        <taxon>Prototheca</taxon>
    </lineage>
</organism>
<sequence>MENYRRVRQPRSEPVEADPSQVLVASLGNPVRLAREVKAKLEAADAKITVTAMGQAVGKAVAVAELLKRHVSGLHQHTKTTTISLTDVWEPKVEGLEPIETKRLAPGIEIVLAKQPFDGSVPVPEQDAAEAAAELEALESGLDTGAPPAAPAAADGADAPAAAGEAGRPMARPHLLSPPRRSKADAPLAADAPADE</sequence>
<reference evidence="6" key="1">
    <citation type="submission" date="2021-01" db="EMBL/GenBank/DDBJ databases">
        <authorList>
            <person name="Eckstrom K.M.E."/>
        </authorList>
    </citation>
    <scope>NUCLEOTIDE SEQUENCE</scope>
    <source>
        <strain evidence="6">UVCC 0001</strain>
    </source>
</reference>
<evidence type="ECO:0000256" key="3">
    <source>
        <dbReference type="ARBA" id="ARBA00023242"/>
    </source>
</evidence>
<feature type="compositionally biased region" description="Low complexity" evidence="4">
    <location>
        <begin position="139"/>
        <end position="173"/>
    </location>
</feature>
<proteinExistence type="inferred from homology"/>
<comment type="caution">
    <text evidence="6">The sequence shown here is derived from an EMBL/GenBank/DDBJ whole genome shotgun (WGS) entry which is preliminary data.</text>
</comment>
<name>A0AAD9IH44_PROWI</name>
<dbReference type="PANTHER" id="PTHR13516">
    <property type="entry name" value="RIBONUCLEASE P SUBUNIT P25"/>
    <property type="match status" value="1"/>
</dbReference>
<dbReference type="AlphaFoldDB" id="A0AAD9IH44"/>
<accession>A0AAD9IH44</accession>
<dbReference type="GO" id="GO:0003723">
    <property type="term" value="F:RNA binding"/>
    <property type="evidence" value="ECO:0007669"/>
    <property type="project" value="TreeGrafter"/>
</dbReference>
<dbReference type="SUPFAM" id="SSF82704">
    <property type="entry name" value="AlbA-like"/>
    <property type="match status" value="1"/>
</dbReference>
<gene>
    <name evidence="6" type="ORF">QBZ16_005262</name>
</gene>
<comment type="subcellular location">
    <subcellularLocation>
        <location evidence="1">Nucleus</location>
    </subcellularLocation>
</comment>
<keyword evidence="3" id="KW-0539">Nucleus</keyword>
<evidence type="ECO:0000256" key="2">
    <source>
        <dbReference type="ARBA" id="ARBA00008018"/>
    </source>
</evidence>
<dbReference type="PANTHER" id="PTHR13516:SF4">
    <property type="entry name" value="FI09323P"/>
    <property type="match status" value="1"/>
</dbReference>
<comment type="similarity">
    <text evidence="2">Belongs to the histone-like Alba family.</text>
</comment>
<dbReference type="Proteomes" id="UP001255856">
    <property type="component" value="Unassembled WGS sequence"/>
</dbReference>
<evidence type="ECO:0000256" key="4">
    <source>
        <dbReference type="SAM" id="MobiDB-lite"/>
    </source>
</evidence>
<feature type="region of interest" description="Disordered" evidence="4">
    <location>
        <begin position="139"/>
        <end position="196"/>
    </location>
</feature>
<dbReference type="InterPro" id="IPR002775">
    <property type="entry name" value="DNA/RNA-bd_Alba-like"/>
</dbReference>